<evidence type="ECO:0000256" key="2">
    <source>
        <dbReference type="ARBA" id="ARBA00022723"/>
    </source>
</evidence>
<comment type="subunit">
    <text evidence="11">Homodimer.</text>
</comment>
<feature type="binding site" evidence="11">
    <location>
        <position position="189"/>
    </location>
    <ligand>
        <name>Zn(2+)</name>
        <dbReference type="ChEBI" id="CHEBI:29105"/>
        <label>2</label>
    </ligand>
</feature>
<comment type="similarity">
    <text evidence="9 11">Belongs to the DnaJ family.</text>
</comment>
<dbReference type="SUPFAM" id="SSF46565">
    <property type="entry name" value="Chaperone J-domain"/>
    <property type="match status" value="1"/>
</dbReference>
<dbReference type="NCBIfam" id="NF008035">
    <property type="entry name" value="PRK10767.1"/>
    <property type="match status" value="1"/>
</dbReference>
<keyword evidence="2 11" id="KW-0479">Metal-binding</keyword>
<feature type="binding site" evidence="11">
    <location>
        <position position="167"/>
    </location>
    <ligand>
        <name>Zn(2+)</name>
        <dbReference type="ChEBI" id="CHEBI:29105"/>
        <label>2</label>
    </ligand>
</feature>
<evidence type="ECO:0000256" key="11">
    <source>
        <dbReference type="HAMAP-Rule" id="MF_01152"/>
    </source>
</evidence>
<dbReference type="HAMAP" id="MF_01152">
    <property type="entry name" value="DnaJ"/>
    <property type="match status" value="1"/>
</dbReference>
<feature type="repeat" description="CXXCXGXG motif" evidence="11">
    <location>
        <begin position="150"/>
        <end position="157"/>
    </location>
</feature>
<dbReference type="InterPro" id="IPR001623">
    <property type="entry name" value="DnaJ_domain"/>
</dbReference>
<comment type="subcellular location">
    <subcellularLocation>
        <location evidence="11">Cytoplasm</location>
    </subcellularLocation>
</comment>
<feature type="binding site" evidence="11">
    <location>
        <position position="192"/>
    </location>
    <ligand>
        <name>Zn(2+)</name>
        <dbReference type="ChEBI" id="CHEBI:29105"/>
        <label>2</label>
    </ligand>
</feature>
<dbReference type="InterPro" id="IPR008971">
    <property type="entry name" value="HSP40/DnaJ_pept-bd"/>
</dbReference>
<feature type="binding site" evidence="11">
    <location>
        <position position="203"/>
    </location>
    <ligand>
        <name>Zn(2+)</name>
        <dbReference type="ChEBI" id="CHEBI:29105"/>
        <label>1</label>
    </ligand>
</feature>
<dbReference type="InterPro" id="IPR012724">
    <property type="entry name" value="DnaJ"/>
</dbReference>
<reference evidence="15" key="1">
    <citation type="submission" date="2020-10" db="EMBL/GenBank/DDBJ databases">
        <authorList>
            <person name="Gilroy R."/>
        </authorList>
    </citation>
    <scope>NUCLEOTIDE SEQUENCE</scope>
    <source>
        <strain evidence="15">10532</strain>
    </source>
</reference>
<dbReference type="SMART" id="SM00271">
    <property type="entry name" value="DnaJ"/>
    <property type="match status" value="1"/>
</dbReference>
<dbReference type="Proteomes" id="UP000823638">
    <property type="component" value="Unassembled WGS sequence"/>
</dbReference>
<dbReference type="Gene3D" id="2.10.230.10">
    <property type="entry name" value="Heat shock protein DnaJ, cysteine-rich domain"/>
    <property type="match status" value="1"/>
</dbReference>
<dbReference type="Gene3D" id="2.60.260.20">
    <property type="entry name" value="Urease metallochaperone UreE, N-terminal domain"/>
    <property type="match status" value="2"/>
</dbReference>
<dbReference type="SUPFAM" id="SSF57938">
    <property type="entry name" value="DnaJ/Hsp40 cysteine-rich domain"/>
    <property type="match status" value="1"/>
</dbReference>
<dbReference type="GO" id="GO:0008270">
    <property type="term" value="F:zinc ion binding"/>
    <property type="evidence" value="ECO:0007669"/>
    <property type="project" value="UniProtKB-UniRule"/>
</dbReference>
<dbReference type="GO" id="GO:0005524">
    <property type="term" value="F:ATP binding"/>
    <property type="evidence" value="ECO:0007669"/>
    <property type="project" value="InterPro"/>
</dbReference>
<gene>
    <name evidence="11 15" type="primary">dnaJ</name>
    <name evidence="15" type="ORF">IAA81_09595</name>
</gene>
<sequence length="371" mass="40395">MAKRDYYEVLGVDKNASKDEIKKKYRALAVKYHPDRNPGNKEAEDKFKEATEAYEVLSDDKKRQTYDQYGFAGLDGMGSGGFDSRQFADFDDLFGDFSIFENLFGGRKSSRRSGAWEGTGANLRYDLEISFKDAVFGIKTEISYSRNEPCDACHGSGAAAGSGKKVCPDCKGSGQIHRSAGFFAFGQTCPKCGGTGTVIDNPCTTCGGTGLQRKRRKILVTIPPGIEDGRRIVIPKQGDAGVNGAPAGDLFVFIRIKPHEYFERSGSDLYCAIPISFTQAILGAEILVTTLDDRKIKIKIPAGTSHGKMLRVKGEGVASNNGKKGDLYLKIMVEIPQKISSETKELLTRISQIEGENVSPKAIPLSKLGKN</sequence>
<dbReference type="GO" id="GO:0009408">
    <property type="term" value="P:response to heat"/>
    <property type="evidence" value="ECO:0007669"/>
    <property type="project" value="InterPro"/>
</dbReference>
<dbReference type="Pfam" id="PF00226">
    <property type="entry name" value="DnaJ"/>
    <property type="match status" value="1"/>
</dbReference>
<feature type="repeat" description="CXXCXGXG motif" evidence="11">
    <location>
        <begin position="189"/>
        <end position="196"/>
    </location>
</feature>
<dbReference type="GO" id="GO:0042026">
    <property type="term" value="P:protein refolding"/>
    <property type="evidence" value="ECO:0007669"/>
    <property type="project" value="TreeGrafter"/>
</dbReference>
<organism evidence="15 16">
    <name type="scientific">Candidatus Gallitreponema excrementavium</name>
    <dbReference type="NCBI Taxonomy" id="2840840"/>
    <lineage>
        <taxon>Bacteria</taxon>
        <taxon>Pseudomonadati</taxon>
        <taxon>Spirochaetota</taxon>
        <taxon>Spirochaetia</taxon>
        <taxon>Spirochaetales</taxon>
        <taxon>Candidatus Gallitreponema</taxon>
    </lineage>
</organism>
<dbReference type="PANTHER" id="PTHR43096">
    <property type="entry name" value="DNAJ HOMOLOG 1, MITOCHONDRIAL-RELATED"/>
    <property type="match status" value="1"/>
</dbReference>
<keyword evidence="5 11" id="KW-0862">Zinc</keyword>
<dbReference type="InterPro" id="IPR018253">
    <property type="entry name" value="DnaJ_domain_CS"/>
</dbReference>
<reference evidence="15" key="2">
    <citation type="journal article" date="2021" name="PeerJ">
        <title>Extensive microbial diversity within the chicken gut microbiome revealed by metagenomics and culture.</title>
        <authorList>
            <person name="Gilroy R."/>
            <person name="Ravi A."/>
            <person name="Getino M."/>
            <person name="Pursley I."/>
            <person name="Horton D.L."/>
            <person name="Alikhan N.F."/>
            <person name="Baker D."/>
            <person name="Gharbi K."/>
            <person name="Hall N."/>
            <person name="Watson M."/>
            <person name="Adriaenssens E.M."/>
            <person name="Foster-Nyarko E."/>
            <person name="Jarju S."/>
            <person name="Secka A."/>
            <person name="Antonio M."/>
            <person name="Oren A."/>
            <person name="Chaudhuri R.R."/>
            <person name="La Ragione R."/>
            <person name="Hildebrand F."/>
            <person name="Pallen M.J."/>
        </authorList>
    </citation>
    <scope>NUCLEOTIDE SEQUENCE</scope>
    <source>
        <strain evidence="15">10532</strain>
    </source>
</reference>
<dbReference type="InterPro" id="IPR001305">
    <property type="entry name" value="HSP_DnaJ_Cys-rich_dom"/>
</dbReference>
<dbReference type="GO" id="GO:0006260">
    <property type="term" value="P:DNA replication"/>
    <property type="evidence" value="ECO:0007669"/>
    <property type="project" value="UniProtKB-KW"/>
</dbReference>
<keyword evidence="6 11" id="KW-0346">Stress response</keyword>
<comment type="function">
    <text evidence="8 11">Participates actively in the response to hyperosmotic and heat shock by preventing the aggregation of stress-denatured proteins and by disaggregating proteins, also in an autonomous, DnaK-independent fashion. Unfolded proteins bind initially to DnaJ; upon interaction with the DnaJ-bound protein, DnaK hydrolyzes its bound ATP, resulting in the formation of a stable complex. GrpE releases ADP from DnaK; ATP binding to DnaK triggers the release of the substrate protein, thus completing the reaction cycle. Several rounds of ATP-dependent interactions between DnaJ, DnaK and GrpE are required for fully efficient folding. Also involved, together with DnaK and GrpE, in the DNA replication of plasmids through activation of initiation proteins.</text>
</comment>
<dbReference type="Gene3D" id="1.10.287.110">
    <property type="entry name" value="DnaJ domain"/>
    <property type="match status" value="1"/>
</dbReference>
<dbReference type="CDD" id="cd10747">
    <property type="entry name" value="DnaJ_C"/>
    <property type="match status" value="1"/>
</dbReference>
<feature type="domain" description="J" evidence="13">
    <location>
        <begin position="5"/>
        <end position="70"/>
    </location>
</feature>
<comment type="domain">
    <text evidence="11">The J domain is necessary and sufficient to stimulate DnaK ATPase activity. Zinc center 1 plays an important role in the autonomous, DnaK-independent chaperone activity of DnaJ. Zinc center 2 is essential for interaction with DnaK and for DnaJ activity.</text>
</comment>
<feature type="zinc finger region" description="CR-type" evidence="12">
    <location>
        <begin position="137"/>
        <end position="215"/>
    </location>
</feature>
<evidence type="ECO:0000256" key="5">
    <source>
        <dbReference type="ARBA" id="ARBA00022833"/>
    </source>
</evidence>
<keyword evidence="7 11" id="KW-0143">Chaperone</keyword>
<dbReference type="InterPro" id="IPR036410">
    <property type="entry name" value="HSP_DnaJ_Cys-rich_dom_sf"/>
</dbReference>
<dbReference type="GO" id="GO:0051082">
    <property type="term" value="F:unfolded protein binding"/>
    <property type="evidence" value="ECO:0007669"/>
    <property type="project" value="UniProtKB-UniRule"/>
</dbReference>
<dbReference type="GO" id="GO:0031072">
    <property type="term" value="F:heat shock protein binding"/>
    <property type="evidence" value="ECO:0007669"/>
    <property type="project" value="InterPro"/>
</dbReference>
<evidence type="ECO:0000256" key="7">
    <source>
        <dbReference type="ARBA" id="ARBA00023186"/>
    </source>
</evidence>
<feature type="binding site" evidence="11">
    <location>
        <position position="153"/>
    </location>
    <ligand>
        <name>Zn(2+)</name>
        <dbReference type="ChEBI" id="CHEBI:29105"/>
        <label>1</label>
    </ligand>
</feature>
<dbReference type="FunFam" id="2.60.260.20:FF:000005">
    <property type="entry name" value="Chaperone protein dnaJ 1, mitochondrial"/>
    <property type="match status" value="1"/>
</dbReference>
<dbReference type="EMBL" id="JADIMM010000110">
    <property type="protein sequence ID" value="MBO8458461.1"/>
    <property type="molecule type" value="Genomic_DNA"/>
</dbReference>
<keyword evidence="3 11" id="KW-0677">Repeat</keyword>
<dbReference type="PANTHER" id="PTHR43096:SF10">
    <property type="entry name" value="CHAPERONE PROTEIN DNAJ A6, CHLOROPLASTIC"/>
    <property type="match status" value="1"/>
</dbReference>
<dbReference type="NCBIfam" id="TIGR02349">
    <property type="entry name" value="DnaJ_bact"/>
    <property type="match status" value="1"/>
</dbReference>
<evidence type="ECO:0000256" key="9">
    <source>
        <dbReference type="ARBA" id="ARBA00061004"/>
    </source>
</evidence>
<dbReference type="FunFam" id="1.10.287.110:FF:000034">
    <property type="entry name" value="Chaperone protein DnaJ"/>
    <property type="match status" value="1"/>
</dbReference>
<dbReference type="PROSITE" id="PS51188">
    <property type="entry name" value="ZF_CR"/>
    <property type="match status" value="1"/>
</dbReference>
<evidence type="ECO:0000256" key="8">
    <source>
        <dbReference type="ARBA" id="ARBA00053423"/>
    </source>
</evidence>
<comment type="cofactor">
    <cofactor evidence="11">
        <name>Zn(2+)</name>
        <dbReference type="ChEBI" id="CHEBI:29105"/>
    </cofactor>
    <text evidence="11">Binds 2 Zn(2+) ions per monomer.</text>
</comment>
<dbReference type="CDD" id="cd10719">
    <property type="entry name" value="DnaJ_zf"/>
    <property type="match status" value="1"/>
</dbReference>
<keyword evidence="4 11" id="KW-0863">Zinc-finger</keyword>
<evidence type="ECO:0000256" key="1">
    <source>
        <dbReference type="ARBA" id="ARBA00022705"/>
    </source>
</evidence>
<evidence type="ECO:0000256" key="12">
    <source>
        <dbReference type="PROSITE-ProRule" id="PRU00546"/>
    </source>
</evidence>
<feature type="domain" description="CR-type" evidence="14">
    <location>
        <begin position="137"/>
        <end position="215"/>
    </location>
</feature>
<dbReference type="Pfam" id="PF00684">
    <property type="entry name" value="DnaJ_CXXCXGXG"/>
    <property type="match status" value="1"/>
</dbReference>
<evidence type="ECO:0000256" key="10">
    <source>
        <dbReference type="ARBA" id="ARBA00067609"/>
    </source>
</evidence>
<feature type="binding site" evidence="11">
    <location>
        <position position="150"/>
    </location>
    <ligand>
        <name>Zn(2+)</name>
        <dbReference type="ChEBI" id="CHEBI:29105"/>
        <label>1</label>
    </ligand>
</feature>
<name>A0A9D9N2W4_9SPIR</name>
<feature type="binding site" evidence="11">
    <location>
        <position position="206"/>
    </location>
    <ligand>
        <name>Zn(2+)</name>
        <dbReference type="ChEBI" id="CHEBI:29105"/>
        <label>1</label>
    </ligand>
</feature>
<dbReference type="CDD" id="cd06257">
    <property type="entry name" value="DnaJ"/>
    <property type="match status" value="1"/>
</dbReference>
<feature type="repeat" description="CXXCXGXG motif" evidence="11">
    <location>
        <begin position="203"/>
        <end position="210"/>
    </location>
</feature>
<feature type="binding site" evidence="11">
    <location>
        <position position="170"/>
    </location>
    <ligand>
        <name>Zn(2+)</name>
        <dbReference type="ChEBI" id="CHEBI:29105"/>
        <label>2</label>
    </ligand>
</feature>
<dbReference type="GO" id="GO:0005737">
    <property type="term" value="C:cytoplasm"/>
    <property type="evidence" value="ECO:0007669"/>
    <property type="project" value="UniProtKB-SubCell"/>
</dbReference>
<evidence type="ECO:0000256" key="3">
    <source>
        <dbReference type="ARBA" id="ARBA00022737"/>
    </source>
</evidence>
<keyword evidence="11" id="KW-0963">Cytoplasm</keyword>
<dbReference type="PROSITE" id="PS50076">
    <property type="entry name" value="DNAJ_2"/>
    <property type="match status" value="1"/>
</dbReference>
<evidence type="ECO:0000256" key="4">
    <source>
        <dbReference type="ARBA" id="ARBA00022771"/>
    </source>
</evidence>
<dbReference type="InterPro" id="IPR002939">
    <property type="entry name" value="DnaJ_C"/>
</dbReference>
<dbReference type="SUPFAM" id="SSF49493">
    <property type="entry name" value="HSP40/DnaJ peptide-binding domain"/>
    <property type="match status" value="2"/>
</dbReference>
<proteinExistence type="inferred from homology"/>
<evidence type="ECO:0000259" key="14">
    <source>
        <dbReference type="PROSITE" id="PS51188"/>
    </source>
</evidence>
<evidence type="ECO:0000313" key="15">
    <source>
        <dbReference type="EMBL" id="MBO8458461.1"/>
    </source>
</evidence>
<protein>
    <recommendedName>
        <fullName evidence="10 11">Chaperone protein DnaJ</fullName>
    </recommendedName>
</protein>
<evidence type="ECO:0000259" key="13">
    <source>
        <dbReference type="PROSITE" id="PS50076"/>
    </source>
</evidence>
<dbReference type="InterPro" id="IPR036869">
    <property type="entry name" value="J_dom_sf"/>
</dbReference>
<dbReference type="PRINTS" id="PR00625">
    <property type="entry name" value="JDOMAIN"/>
</dbReference>
<accession>A0A9D9N2W4</accession>
<evidence type="ECO:0000256" key="6">
    <source>
        <dbReference type="ARBA" id="ARBA00023016"/>
    </source>
</evidence>
<dbReference type="Pfam" id="PF01556">
    <property type="entry name" value="DnaJ_C"/>
    <property type="match status" value="1"/>
</dbReference>
<feature type="repeat" description="CXXCXGXG motif" evidence="11">
    <location>
        <begin position="167"/>
        <end position="174"/>
    </location>
</feature>
<evidence type="ECO:0000313" key="16">
    <source>
        <dbReference type="Proteomes" id="UP000823638"/>
    </source>
</evidence>
<dbReference type="FunFam" id="2.10.230.10:FF:000002">
    <property type="entry name" value="Molecular chaperone DnaJ"/>
    <property type="match status" value="1"/>
</dbReference>
<dbReference type="PROSITE" id="PS00636">
    <property type="entry name" value="DNAJ_1"/>
    <property type="match status" value="1"/>
</dbReference>
<keyword evidence="1 11" id="KW-0235">DNA replication</keyword>
<dbReference type="AlphaFoldDB" id="A0A9D9N2W4"/>
<comment type="caution">
    <text evidence="15">The sequence shown here is derived from an EMBL/GenBank/DDBJ whole genome shotgun (WGS) entry which is preliminary data.</text>
</comment>